<evidence type="ECO:0000256" key="2">
    <source>
        <dbReference type="ARBA" id="ARBA00022723"/>
    </source>
</evidence>
<dbReference type="CDD" id="cd00067">
    <property type="entry name" value="GAL4"/>
    <property type="match status" value="1"/>
</dbReference>
<evidence type="ECO:0000256" key="4">
    <source>
        <dbReference type="ARBA" id="ARBA00023125"/>
    </source>
</evidence>
<evidence type="ECO:0000256" key="7">
    <source>
        <dbReference type="SAM" id="MobiDB-lite"/>
    </source>
</evidence>
<feature type="compositionally biased region" description="Low complexity" evidence="7">
    <location>
        <begin position="755"/>
        <end position="765"/>
    </location>
</feature>
<name>A0A319CY35_9EURO</name>
<evidence type="ECO:0000256" key="6">
    <source>
        <dbReference type="ARBA" id="ARBA00023242"/>
    </source>
</evidence>
<protein>
    <recommendedName>
        <fullName evidence="8">Zn(2)-C6 fungal-type domain-containing protein</fullName>
    </recommendedName>
</protein>
<keyword evidence="5" id="KW-0804">Transcription</keyword>
<evidence type="ECO:0000256" key="1">
    <source>
        <dbReference type="ARBA" id="ARBA00004123"/>
    </source>
</evidence>
<dbReference type="PANTHER" id="PTHR31001:SF40">
    <property type="entry name" value="ZN(II)2CYS6 TRANSCRIPTION FACTOR (EUROFUNG)"/>
    <property type="match status" value="1"/>
</dbReference>
<dbReference type="GO" id="GO:0009893">
    <property type="term" value="P:positive regulation of metabolic process"/>
    <property type="evidence" value="ECO:0007669"/>
    <property type="project" value="UniProtKB-ARBA"/>
</dbReference>
<proteinExistence type="predicted"/>
<dbReference type="InterPro" id="IPR036864">
    <property type="entry name" value="Zn2-C6_fun-type_DNA-bd_sf"/>
</dbReference>
<dbReference type="SMART" id="SM00906">
    <property type="entry name" value="Fungal_trans"/>
    <property type="match status" value="1"/>
</dbReference>
<feature type="compositionally biased region" description="Low complexity" evidence="7">
    <location>
        <begin position="103"/>
        <end position="112"/>
    </location>
</feature>
<dbReference type="GO" id="GO:0005634">
    <property type="term" value="C:nucleus"/>
    <property type="evidence" value="ECO:0007669"/>
    <property type="project" value="UniProtKB-SubCell"/>
</dbReference>
<feature type="compositionally biased region" description="Basic residues" evidence="7">
    <location>
        <begin position="766"/>
        <end position="777"/>
    </location>
</feature>
<dbReference type="Pfam" id="PF00172">
    <property type="entry name" value="Zn_clus"/>
    <property type="match status" value="1"/>
</dbReference>
<keyword evidence="2" id="KW-0479">Metal-binding</keyword>
<reference evidence="10 11" key="1">
    <citation type="submission" date="2018-02" db="EMBL/GenBank/DDBJ databases">
        <title>The genomes of Aspergillus section Nigri reveals drivers in fungal speciation.</title>
        <authorList>
            <consortium name="DOE Joint Genome Institute"/>
            <person name="Vesth T.C."/>
            <person name="Nybo J."/>
            <person name="Theobald S."/>
            <person name="Brandl J."/>
            <person name="Frisvad J.C."/>
            <person name="Nielsen K.F."/>
            <person name="Lyhne E.K."/>
            <person name="Kogle M.E."/>
            <person name="Kuo A."/>
            <person name="Riley R."/>
            <person name="Clum A."/>
            <person name="Nolan M."/>
            <person name="Lipzen A."/>
            <person name="Salamov A."/>
            <person name="Henrissat B."/>
            <person name="Wiebenga A."/>
            <person name="De vries R.P."/>
            <person name="Grigoriev I.V."/>
            <person name="Mortensen U.H."/>
            <person name="Andersen M.R."/>
            <person name="Baker S.E."/>
        </authorList>
    </citation>
    <scope>NUCLEOTIDE SEQUENCE [LARGE SCALE GENOMIC DNA]</scope>
    <source>
        <strain evidence="10 11">CBS 707.79</strain>
    </source>
</reference>
<keyword evidence="4" id="KW-0238">DNA-binding</keyword>
<feature type="compositionally biased region" description="Polar residues" evidence="7">
    <location>
        <begin position="127"/>
        <end position="142"/>
    </location>
</feature>
<feature type="domain" description="Zn(2)-C6 fungal-type" evidence="8">
    <location>
        <begin position="17"/>
        <end position="47"/>
    </location>
</feature>
<dbReference type="SMART" id="SM00066">
    <property type="entry name" value="GAL4"/>
    <property type="match status" value="1"/>
</dbReference>
<dbReference type="GO" id="GO:0000981">
    <property type="term" value="F:DNA-binding transcription factor activity, RNA polymerase II-specific"/>
    <property type="evidence" value="ECO:0007669"/>
    <property type="project" value="InterPro"/>
</dbReference>
<evidence type="ECO:0000256" key="5">
    <source>
        <dbReference type="ARBA" id="ARBA00023163"/>
    </source>
</evidence>
<dbReference type="SUPFAM" id="SSF57701">
    <property type="entry name" value="Zn2/Cys6 DNA-binding domain"/>
    <property type="match status" value="1"/>
</dbReference>
<evidence type="ECO:0000313" key="9">
    <source>
        <dbReference type="EMBL" id="PYH88730.1"/>
    </source>
</evidence>
<feature type="compositionally biased region" description="Basic and acidic residues" evidence="7">
    <location>
        <begin position="737"/>
        <end position="749"/>
    </location>
</feature>
<feature type="compositionally biased region" description="Low complexity" evidence="7">
    <location>
        <begin position="169"/>
        <end position="189"/>
    </location>
</feature>
<dbReference type="AlphaFoldDB" id="A0A319CY35"/>
<feature type="compositionally biased region" description="Polar residues" evidence="7">
    <location>
        <begin position="81"/>
        <end position="91"/>
    </location>
</feature>
<keyword evidence="3" id="KW-0805">Transcription regulation</keyword>
<organism evidence="10 11">
    <name type="scientific">Aspergillus ellipticus CBS 707.79</name>
    <dbReference type="NCBI Taxonomy" id="1448320"/>
    <lineage>
        <taxon>Eukaryota</taxon>
        <taxon>Fungi</taxon>
        <taxon>Dikarya</taxon>
        <taxon>Ascomycota</taxon>
        <taxon>Pezizomycotina</taxon>
        <taxon>Eurotiomycetes</taxon>
        <taxon>Eurotiomycetidae</taxon>
        <taxon>Eurotiales</taxon>
        <taxon>Aspergillaceae</taxon>
        <taxon>Aspergillus</taxon>
        <taxon>Aspergillus subgen. Circumdati</taxon>
    </lineage>
</organism>
<dbReference type="PROSITE" id="PS50048">
    <property type="entry name" value="ZN2_CY6_FUNGAL_2"/>
    <property type="match status" value="1"/>
</dbReference>
<sequence>MPPPEPRQIKRPRLSLSCIVCRRRKVRCGREQPECANCVRMKENCLYKIMVRDDSTGQVHQVSPPPEDIHPGGRDPHPKDLTSSQSGNAIDQNDEPPPPPAAGPTAPLTAGGSRPRSSQTHGEEASSRSLLNTLSANPSPARSPNHRQVDMAHPTVPSWEEGPAREVTTEAATATRDASDVALTTTSTSTPYSVSLSNQVCSDYLSLRRGARARYIGQAFWGFVAGKEGLSDDFLDDNTNADPEFPPSHISSVGMFNILRSLPTKAVSDALLDVFLFGVWPLSPLVHFPTFRADYDIFWDWCRHNENNLPPEKVRHDPTFICLLFAVLYCGASAAPAASWTGASLQGLRKETTVNQLRSASETSLSLCQHLEHPTLNTMISTLLTRPFLDRPREQMRELVAVSTIIRLAQSIGLHREGPSWSGLSPVDREIRRRAWWHIVRLDVQSSISTGLPPCCGSEALDAVRMMADARDEDLSDLSPFFSPNSDRVSSSQSIAIRFAIGCSEAARLQSSIMARLQSGRGLTQNQLKELVAAAKTLQQKIDALIARIPSQGIPERGFIPSRLANASPSTHPSLYKDDATQPTVFAAWTGIMLTLLKFDIAILLQKPFLPPPDSSNPQSCKAWTSMAQLCVSYFRIILQVYQAPAFAPYMWFCGSYNGPLQCVFLTLIYLHCFKGGRETLLARYCVDEMIEHIVSHYQVAQPSSARACPDSDSEAGPSTARMPHAIQVLVDLHSRLDSHGGPDDHPRVQDYPMPSSSSSPSTTHTHTHTHRPHRNAKSTPPPPMIPGSKPGPPSNVFVAKSYLGRDLELASVADLESWSSSLVLESNDLFAHPDLMPSDYSVQAALGHPHSTAGLFE</sequence>
<evidence type="ECO:0000256" key="3">
    <source>
        <dbReference type="ARBA" id="ARBA00023015"/>
    </source>
</evidence>
<feature type="region of interest" description="Disordered" evidence="7">
    <location>
        <begin position="56"/>
        <end position="189"/>
    </location>
</feature>
<feature type="compositionally biased region" description="Pro residues" evidence="7">
    <location>
        <begin position="780"/>
        <end position="794"/>
    </location>
</feature>
<gene>
    <name evidence="9" type="ORF">BO71DRAFT_338211</name>
    <name evidence="10" type="ORF">BO71DRAFT_413316</name>
</gene>
<accession>A0A319CY35</accession>
<keyword evidence="11" id="KW-1185">Reference proteome</keyword>
<dbReference type="PROSITE" id="PS00463">
    <property type="entry name" value="ZN2_CY6_FUNGAL_1"/>
    <property type="match status" value="1"/>
</dbReference>
<dbReference type="OrthoDB" id="3989227at2759"/>
<dbReference type="VEuPathDB" id="FungiDB:BO71DRAFT_413316"/>
<dbReference type="GO" id="GO:0006351">
    <property type="term" value="P:DNA-templated transcription"/>
    <property type="evidence" value="ECO:0007669"/>
    <property type="project" value="InterPro"/>
</dbReference>
<dbReference type="Pfam" id="PF04082">
    <property type="entry name" value="Fungal_trans"/>
    <property type="match status" value="1"/>
</dbReference>
<dbReference type="GO" id="GO:0003677">
    <property type="term" value="F:DNA binding"/>
    <property type="evidence" value="ECO:0007669"/>
    <property type="project" value="UniProtKB-KW"/>
</dbReference>
<dbReference type="STRING" id="1448320.A0A319CY35"/>
<dbReference type="PANTHER" id="PTHR31001">
    <property type="entry name" value="UNCHARACTERIZED TRANSCRIPTIONAL REGULATORY PROTEIN"/>
    <property type="match status" value="1"/>
</dbReference>
<dbReference type="GO" id="GO:0008270">
    <property type="term" value="F:zinc ion binding"/>
    <property type="evidence" value="ECO:0007669"/>
    <property type="project" value="InterPro"/>
</dbReference>
<dbReference type="InterPro" id="IPR050613">
    <property type="entry name" value="Sec_Metabolite_Reg"/>
</dbReference>
<dbReference type="VEuPathDB" id="FungiDB:BO71DRAFT_338211"/>
<feature type="region of interest" description="Disordered" evidence="7">
    <location>
        <begin position="737"/>
        <end position="794"/>
    </location>
</feature>
<feature type="compositionally biased region" description="Basic and acidic residues" evidence="7">
    <location>
        <begin position="67"/>
        <end position="80"/>
    </location>
</feature>
<dbReference type="EMBL" id="KZ826071">
    <property type="protein sequence ID" value="PYH88730.1"/>
    <property type="molecule type" value="Genomic_DNA"/>
</dbReference>
<dbReference type="EMBL" id="KZ826027">
    <property type="protein sequence ID" value="PYH89491.1"/>
    <property type="molecule type" value="Genomic_DNA"/>
</dbReference>
<dbReference type="CDD" id="cd12148">
    <property type="entry name" value="fungal_TF_MHR"/>
    <property type="match status" value="1"/>
</dbReference>
<comment type="subcellular location">
    <subcellularLocation>
        <location evidence="1">Nucleus</location>
    </subcellularLocation>
</comment>
<dbReference type="InterPro" id="IPR001138">
    <property type="entry name" value="Zn2Cys6_DnaBD"/>
</dbReference>
<dbReference type="Proteomes" id="UP000247810">
    <property type="component" value="Unassembled WGS sequence"/>
</dbReference>
<evidence type="ECO:0000259" key="8">
    <source>
        <dbReference type="PROSITE" id="PS50048"/>
    </source>
</evidence>
<dbReference type="InterPro" id="IPR007219">
    <property type="entry name" value="XnlR_reg_dom"/>
</dbReference>
<evidence type="ECO:0000313" key="10">
    <source>
        <dbReference type="EMBL" id="PYH89491.1"/>
    </source>
</evidence>
<evidence type="ECO:0000313" key="11">
    <source>
        <dbReference type="Proteomes" id="UP000247810"/>
    </source>
</evidence>
<dbReference type="Gene3D" id="4.10.240.10">
    <property type="entry name" value="Zn(2)-C6 fungal-type DNA-binding domain"/>
    <property type="match status" value="1"/>
</dbReference>
<keyword evidence="6" id="KW-0539">Nucleus</keyword>